<gene>
    <name evidence="1" type="ORF">B0H17DRAFT_1207272</name>
</gene>
<name>A0AAD7D3Q4_MYCRO</name>
<dbReference type="EMBL" id="JARKIE010000142">
    <property type="protein sequence ID" value="KAJ7676425.1"/>
    <property type="molecule type" value="Genomic_DNA"/>
</dbReference>
<keyword evidence="2" id="KW-1185">Reference proteome</keyword>
<comment type="caution">
    <text evidence="1">The sequence shown here is derived from an EMBL/GenBank/DDBJ whole genome shotgun (WGS) entry which is preliminary data.</text>
</comment>
<sequence>MSPATVIPASSSSRPFSLKRLRIVIKDLFGGQKPIPALRRVALRPRAAGVPLQSALKRCSTSTVFPLQLDDSASSSRSSSPSPPSMDIDVLVSADDEWNLLVLGDVMSKNTGSPVARLISVRRRARALSVPLPPPAEWNEISFVVESDEKVARGSQKVRFLQEASPEEPAWSDFMVLNPIRGLMYVVYYFYIWVSGPVGSKDFLSHMYHTLSCCFRVAFV</sequence>
<reference evidence="1" key="1">
    <citation type="submission" date="2023-03" db="EMBL/GenBank/DDBJ databases">
        <title>Massive genome expansion in bonnet fungi (Mycena s.s.) driven by repeated elements and novel gene families across ecological guilds.</title>
        <authorList>
            <consortium name="Lawrence Berkeley National Laboratory"/>
            <person name="Harder C.B."/>
            <person name="Miyauchi S."/>
            <person name="Viragh M."/>
            <person name="Kuo A."/>
            <person name="Thoen E."/>
            <person name="Andreopoulos B."/>
            <person name="Lu D."/>
            <person name="Skrede I."/>
            <person name="Drula E."/>
            <person name="Henrissat B."/>
            <person name="Morin E."/>
            <person name="Kohler A."/>
            <person name="Barry K."/>
            <person name="LaButti K."/>
            <person name="Morin E."/>
            <person name="Salamov A."/>
            <person name="Lipzen A."/>
            <person name="Mereny Z."/>
            <person name="Hegedus B."/>
            <person name="Baldrian P."/>
            <person name="Stursova M."/>
            <person name="Weitz H."/>
            <person name="Taylor A."/>
            <person name="Grigoriev I.V."/>
            <person name="Nagy L.G."/>
            <person name="Martin F."/>
            <person name="Kauserud H."/>
        </authorList>
    </citation>
    <scope>NUCLEOTIDE SEQUENCE</scope>
    <source>
        <strain evidence="1">CBHHK067</strain>
    </source>
</reference>
<dbReference type="AlphaFoldDB" id="A0AAD7D3Q4"/>
<evidence type="ECO:0000313" key="1">
    <source>
        <dbReference type="EMBL" id="KAJ7676425.1"/>
    </source>
</evidence>
<accession>A0AAD7D3Q4</accession>
<protein>
    <submittedName>
        <fullName evidence="1">Uncharacterized protein</fullName>
    </submittedName>
</protein>
<evidence type="ECO:0000313" key="2">
    <source>
        <dbReference type="Proteomes" id="UP001221757"/>
    </source>
</evidence>
<proteinExistence type="predicted"/>
<organism evidence="1 2">
    <name type="scientific">Mycena rosella</name>
    <name type="common">Pink bonnet</name>
    <name type="synonym">Agaricus rosellus</name>
    <dbReference type="NCBI Taxonomy" id="1033263"/>
    <lineage>
        <taxon>Eukaryota</taxon>
        <taxon>Fungi</taxon>
        <taxon>Dikarya</taxon>
        <taxon>Basidiomycota</taxon>
        <taxon>Agaricomycotina</taxon>
        <taxon>Agaricomycetes</taxon>
        <taxon>Agaricomycetidae</taxon>
        <taxon>Agaricales</taxon>
        <taxon>Marasmiineae</taxon>
        <taxon>Mycenaceae</taxon>
        <taxon>Mycena</taxon>
    </lineage>
</organism>
<dbReference type="Proteomes" id="UP001221757">
    <property type="component" value="Unassembled WGS sequence"/>
</dbReference>